<feature type="compositionally biased region" description="Acidic residues" evidence="1">
    <location>
        <begin position="1589"/>
        <end position="1604"/>
    </location>
</feature>
<feature type="region of interest" description="Disordered" evidence="1">
    <location>
        <begin position="652"/>
        <end position="767"/>
    </location>
</feature>
<feature type="compositionally biased region" description="Polar residues" evidence="1">
    <location>
        <begin position="1076"/>
        <end position="1085"/>
    </location>
</feature>
<feature type="compositionally biased region" description="Basic and acidic residues" evidence="1">
    <location>
        <begin position="1901"/>
        <end position="1911"/>
    </location>
</feature>
<organism evidence="2 3">
    <name type="scientific">Stomoxys calcitrans</name>
    <name type="common">Stable fly</name>
    <name type="synonym">Conops calcitrans</name>
    <dbReference type="NCBI Taxonomy" id="35570"/>
    <lineage>
        <taxon>Eukaryota</taxon>
        <taxon>Metazoa</taxon>
        <taxon>Ecdysozoa</taxon>
        <taxon>Arthropoda</taxon>
        <taxon>Hexapoda</taxon>
        <taxon>Insecta</taxon>
        <taxon>Pterygota</taxon>
        <taxon>Neoptera</taxon>
        <taxon>Endopterygota</taxon>
        <taxon>Diptera</taxon>
        <taxon>Brachycera</taxon>
        <taxon>Muscomorpha</taxon>
        <taxon>Muscoidea</taxon>
        <taxon>Muscidae</taxon>
        <taxon>Stomoxys</taxon>
    </lineage>
</organism>
<feature type="region of interest" description="Disordered" evidence="1">
    <location>
        <begin position="1710"/>
        <end position="1786"/>
    </location>
</feature>
<keyword evidence="3" id="KW-1185">Reference proteome</keyword>
<feature type="region of interest" description="Disordered" evidence="1">
    <location>
        <begin position="1"/>
        <end position="93"/>
    </location>
</feature>
<sequence>MLDRTRLIYSNNKPHHHHHVPRDKLGNCSGSATGGGVAGVLSSAPSLEADEQSNESVAETCDSHQQQQQQLKNYKHQQQLQKSHNQSQPQQHQLHYQPLYHNGQQQTSICSVNTTTSATSVANDYYDHLKRLDKLALGLVAEQLHPWHNDKSDLESLNSDYFKNSLHQSHELKQQHYEIGSLEQTDNLLGHEKPRIYQSRRQKQQAVDANQKQTNSTGTSGADSCPENSQSSVFPETTTSNSDDQSDSGSLSEQEYDITKIEEIYQKTHIEGDADSYEIISLTTTTRTRFESTGDEGENHSNYLDECDCSQQKNLNFDEYPEDSNQHTTTDTEVEGTLKRSRAVSDNLQKIIAYDSVYLSSEESSDSTLVETDGCETSLEVTSLHNCVGEAETILHISIEDAIYEPKAKQNKIDHPSLERRHEPIGFVETVNTKIEILEEDSCEELHEEGNSPIYTQVLKIEHTPSAVIPQSVTSTTSAVGVTSSVASKPKILSVVEKRKLKRYSDSAYSSNLSDSSERTHGSYPSNESSAFAHHLKRQVAEPLYFPLKSNLSENQYHSLPDVNIGQILKVSESIDAHLRSSYNSDHYHSLEETIGGNECSVEENPEATTAPDSHSTLEKKQYKIRINQKNLHEVVTPEQIYDSIKRFGRAHQRYRQKEKESQQQKQHQQELYSQQQLDLENPQTKERVKEEPKKSTKDSPEDKEIQSVSQVNEVEISEGNQLPTAEDSQLLESTQQSRQCTVERPPEDVTSTDNEQYDSFEKPKEAPAITIENFSQQIERRAKEIRLSGRRSKQLQIEFANRAKFRLENTLATLSESEEPKVLTKIDPATTAASNFRIVVTDAQNNIIEEDSIENRQGPATRIQHNENEKENHNSVNLQEGFNQQYNDSQIARVTKDRVKGSATPVNSGHRQQGSLKRAPSKPKRQQFPANLIRSNLSSEDTKNQHPISPKTKERRVLTNQIYRARPVKVITATDSFRRNKTKQTSNKMSRPQILQVIDNKRKSPANVTASSGTTTGNLGEANQAENEYLKKVDAVRCYWSKLVSKDVVVADQPPTHQFGEELDTPITAKKEKQLQLQPEATKQSNDDGIRNTSPTNHIPEKRHFVLGAQENGDVTTHRPPAAAAAVAETVPADAKTQPQSSAEDFGSFMPSIEIVELDGDKKATIVSAVPSNATADNVLNAKEPQFDHIRYKVMKSQQLLRSNLLARNTKEAQFDGLIQYLQEYSFQELLSNNNVVIVEPVRTKIERPMASSCFGVQQHANKGANAVKVDTGLGKGEAQISNEVSFVDNGSRKQRNNSTTSSNGSGGIKRHFFYQPVRVNRELYEEELPNPDTVRNVRKFFEEHILPTPGRGLLTTAVLSTTTATGMGTATITTTTTTATLTKATHKNNGNGITVAKETSPKSKRTRKYRYLTIDTSYGHAAHTPNSKQLVQNHRQQQQLQNEKNRNSQTSRKWDTASLSSGVSSGDLSSPCESNETEAVSKRSDDSHSGRANTGENKVSQDGSPYHGVHVQDIVNQHNNISVKKSRSAAGIPVRSSSVRTRSTIQGAAAYATLHRKSGKTNVYRSIYELHAIQRQRDSDDQGAAFDCDDGDDDEGDLFGNADDGDNELCDTYYVSNDVLRKIRECGSSVTYYGGRVVQTSNNAIAGGLTKTLNPSYNKHNALVTMGSNNNVFTTTTMTPHNPTMLSQTQTRARVREIETCSSSSALCQPANECSSHKNGQNDRNRLLQPEKPQLTKCDNQENKNKVPTTTAQPQGISNNGWTKSQGCQDANCAASGKSQTSNNSFAEGGGVTFKLVKSNSCSSRLELAGADADAELEDREVVRKMVHHFEASTATKHQAAAEVSLTINNQTPISSDSRRFVTENQSNRQQERTLIPVTVNNHINVAEGILTHSTNDAPKPEEENKADIDSNVNSDNQQAGGKTQQDIASHAKVCRNKNVDLAFTLVKQQQPNTNNSKHSGSRESEMGTNHKVPSAIGLNGDTENTKVQRETHGIKNEAKAITNNDTHKMSAGILKADEESWVTPTFLTVSSQTPDQIIVPVEIHRPGCDSFSWAGNRQQADIYAKIGEEKYPLSTTSSVTSVIDKSVVKHYVANDRSIYEKRKYDDIEFEEFEVYDPTKDFERLIEDEEAKRAPSNSIKQDNQILLPSPGKSGGQEANGSAETETDCYDSLDDKL</sequence>
<feature type="compositionally biased region" description="Polar residues" evidence="1">
    <location>
        <begin position="1748"/>
        <end position="1771"/>
    </location>
</feature>
<feature type="compositionally biased region" description="Low complexity" evidence="1">
    <location>
        <begin position="237"/>
        <end position="252"/>
    </location>
</feature>
<name>A0A1I8NXJ2_STOCA</name>
<evidence type="ECO:0000313" key="2">
    <source>
        <dbReference type="EnsemblMetazoa" id="SCAU002932-PA"/>
    </source>
</evidence>
<feature type="compositionally biased region" description="Low complexity" evidence="1">
    <location>
        <begin position="664"/>
        <end position="678"/>
    </location>
</feature>
<proteinExistence type="predicted"/>
<feature type="region of interest" description="Disordered" evidence="1">
    <location>
        <begin position="1390"/>
        <end position="1409"/>
    </location>
</feature>
<dbReference type="EnsemblMetazoa" id="SCAU002932-RA">
    <property type="protein sequence ID" value="SCAU002932-PA"/>
    <property type="gene ID" value="SCAU002932"/>
</dbReference>
<feature type="region of interest" description="Disordered" evidence="1">
    <location>
        <begin position="898"/>
        <end position="957"/>
    </location>
</feature>
<feature type="region of interest" description="Disordered" evidence="1">
    <location>
        <begin position="1949"/>
        <end position="1984"/>
    </location>
</feature>
<feature type="region of interest" description="Disordered" evidence="1">
    <location>
        <begin position="1075"/>
        <end position="1103"/>
    </location>
</feature>
<feature type="compositionally biased region" description="Basic and acidic residues" evidence="1">
    <location>
        <begin position="684"/>
        <end position="706"/>
    </location>
</feature>
<feature type="region of interest" description="Disordered" evidence="1">
    <location>
        <begin position="2131"/>
        <end position="2178"/>
    </location>
</feature>
<feature type="compositionally biased region" description="Polar residues" evidence="1">
    <location>
        <begin position="1710"/>
        <end position="1721"/>
    </location>
</feature>
<feature type="compositionally biased region" description="Low complexity" evidence="1">
    <location>
        <begin position="1430"/>
        <end position="1444"/>
    </location>
</feature>
<feature type="compositionally biased region" description="Polar residues" evidence="1">
    <location>
        <begin position="707"/>
        <end position="741"/>
    </location>
</feature>
<dbReference type="Proteomes" id="UP000095300">
    <property type="component" value="Unassembled WGS sequence"/>
</dbReference>
<feature type="compositionally biased region" description="Polar residues" evidence="1">
    <location>
        <begin position="1949"/>
        <end position="1961"/>
    </location>
</feature>
<dbReference type="STRING" id="35570.A0A1I8NXJ2"/>
<feature type="compositionally biased region" description="Acidic residues" evidence="1">
    <location>
        <begin position="2166"/>
        <end position="2178"/>
    </location>
</feature>
<feature type="compositionally biased region" description="Polar residues" evidence="1">
    <location>
        <begin position="1492"/>
        <end position="1505"/>
    </location>
</feature>
<feature type="compositionally biased region" description="Polar residues" evidence="1">
    <location>
        <begin position="905"/>
        <end position="916"/>
    </location>
</feature>
<evidence type="ECO:0000313" key="3">
    <source>
        <dbReference type="Proteomes" id="UP000095300"/>
    </source>
</evidence>
<feature type="compositionally biased region" description="Low complexity" evidence="1">
    <location>
        <begin position="64"/>
        <end position="93"/>
    </location>
</feature>
<feature type="region of interest" description="Disordered" evidence="1">
    <location>
        <begin position="1421"/>
        <end position="1509"/>
    </location>
</feature>
<feature type="region of interest" description="Disordered" evidence="1">
    <location>
        <begin position="1894"/>
        <end position="1931"/>
    </location>
</feature>
<reference evidence="2" key="1">
    <citation type="submission" date="2020-05" db="UniProtKB">
        <authorList>
            <consortium name="EnsemblMetazoa"/>
        </authorList>
    </citation>
    <scope>IDENTIFICATION</scope>
    <source>
        <strain evidence="2">USDA</strain>
    </source>
</reference>
<feature type="compositionally biased region" description="Polar residues" evidence="1">
    <location>
        <begin position="2137"/>
        <end position="2148"/>
    </location>
</feature>
<dbReference type="VEuPathDB" id="VectorBase:SCAU002932"/>
<feature type="compositionally biased region" description="Basic and acidic residues" evidence="1">
    <location>
        <begin position="1481"/>
        <end position="1491"/>
    </location>
</feature>
<evidence type="ECO:0000256" key="1">
    <source>
        <dbReference type="SAM" id="MobiDB-lite"/>
    </source>
</evidence>
<gene>
    <name evidence="2" type="primary">106092630</name>
</gene>
<protein>
    <submittedName>
        <fullName evidence="2">Uncharacterized protein</fullName>
    </submittedName>
</protein>
<feature type="region of interest" description="Disordered" evidence="1">
    <location>
        <begin position="1286"/>
        <end position="1311"/>
    </location>
</feature>
<feature type="compositionally biased region" description="Polar residues" evidence="1">
    <location>
        <begin position="1913"/>
        <end position="1930"/>
    </location>
</feature>
<feature type="region of interest" description="Disordered" evidence="1">
    <location>
        <begin position="1581"/>
        <end position="1604"/>
    </location>
</feature>
<accession>A0A1I8NXJ2</accession>
<feature type="region of interest" description="Disordered" evidence="1">
    <location>
        <begin position="198"/>
        <end position="256"/>
    </location>
</feature>
<feature type="compositionally biased region" description="Low complexity" evidence="1">
    <location>
        <begin position="1460"/>
        <end position="1472"/>
    </location>
</feature>
<feature type="region of interest" description="Disordered" evidence="1">
    <location>
        <begin position="507"/>
        <end position="530"/>
    </location>
</feature>
<feature type="compositionally biased region" description="Polar residues" evidence="1">
    <location>
        <begin position="204"/>
        <end position="236"/>
    </location>
</feature>